<dbReference type="GeneID" id="115755192"/>
<sequence length="493" mass="54463">MIKKSSSRNQRSKGVKIKHGLQILLLLGICFWLIYQVKYSHDKKRELNEKDSKTSVKDDHGDAVIFGRKDLRPRRDETLTNHVEDEDESRDENDESKRDEEHDEETSKHEEEQGEEVNKREHDEREDANESVTDQEAAGGHEEEEEHEEEENRIDDLEVLREAGEDEIDEPDEEKLQGELDHEEEFIDDEKEREEDNDEKETEGDDGDDKEGQAEDENVSEDEEHDESESSHSRHEAREQNYKADDASSAVTHDVQTALIDTDKLGSHDADDNSGSSKTGQESNSTISSQINDGQDILRSNMEGNQVAEKAANSSEVVSEIEDHDDAKASLANSSLLKPAVTTKAKDQENAVVNSSEVNMGSSNNLTMTGPSINGTENILDSPQAQNRTVVGAHASDGSDQQNIRVEMAKASTRNSSGGESDSTSSISTTGVANSSNVTSGQTSAVSGENINSDTKGEAENVLKLPSMKKENDVHTHKETLDRRSEAGSSNTS</sequence>
<evidence type="ECO:0000256" key="2">
    <source>
        <dbReference type="SAM" id="Phobius"/>
    </source>
</evidence>
<feature type="compositionally biased region" description="Acidic residues" evidence="1">
    <location>
        <begin position="164"/>
        <end position="173"/>
    </location>
</feature>
<keyword evidence="6" id="KW-0282">Flagellum</keyword>
<feature type="compositionally biased region" description="Basic and acidic residues" evidence="1">
    <location>
        <begin position="468"/>
        <end position="486"/>
    </location>
</feature>
<dbReference type="PANTHER" id="PTHR33700">
    <property type="entry name" value="MYB-LIKE PROTEIN X"/>
    <property type="match status" value="1"/>
</dbReference>
<feature type="compositionally biased region" description="Polar residues" evidence="1">
    <location>
        <begin position="273"/>
        <end position="293"/>
    </location>
</feature>
<keyword evidence="3" id="KW-1185">Reference proteome</keyword>
<dbReference type="PANTHER" id="PTHR33700:SF4">
    <property type="entry name" value="MYB-LIKE PROTEIN X"/>
    <property type="match status" value="1"/>
</dbReference>
<feature type="compositionally biased region" description="Basic and acidic residues" evidence="1">
    <location>
        <begin position="261"/>
        <end position="271"/>
    </location>
</feature>
<feature type="compositionally biased region" description="Basic and acidic residues" evidence="1">
    <location>
        <begin position="95"/>
        <end position="125"/>
    </location>
</feature>
<dbReference type="RefSeq" id="XP_030550372.1">
    <property type="nucleotide sequence ID" value="XM_030694512.1"/>
</dbReference>
<feature type="compositionally biased region" description="Polar residues" evidence="1">
    <location>
        <begin position="351"/>
        <end position="389"/>
    </location>
</feature>
<feature type="compositionally biased region" description="Polar residues" evidence="1">
    <location>
        <begin position="432"/>
        <end position="454"/>
    </location>
</feature>
<name>A0A8B8QTM7_9MYRT</name>
<dbReference type="OrthoDB" id="1928179at2759"/>
<keyword evidence="2" id="KW-0472">Membrane</keyword>
<proteinExistence type="predicted"/>
<feature type="compositionally biased region" description="Low complexity" evidence="1">
    <location>
        <begin position="416"/>
        <end position="431"/>
    </location>
</feature>
<evidence type="ECO:0000256" key="1">
    <source>
        <dbReference type="SAM" id="MobiDB-lite"/>
    </source>
</evidence>
<feature type="compositionally biased region" description="Basic and acidic residues" evidence="1">
    <location>
        <begin position="228"/>
        <end position="246"/>
    </location>
</feature>
<reference evidence="6" key="1">
    <citation type="submission" date="2025-05" db="UniProtKB">
        <authorList>
            <consortium name="RefSeq"/>
        </authorList>
    </citation>
    <scope>IDENTIFICATION</scope>
    <source>
        <tissue evidence="6">Leaf</tissue>
    </source>
</reference>
<keyword evidence="6" id="KW-0966">Cell projection</keyword>
<evidence type="ECO:0000313" key="3">
    <source>
        <dbReference type="Proteomes" id="UP000827889"/>
    </source>
</evidence>
<keyword evidence="6" id="KW-0969">Cilium</keyword>
<feature type="compositionally biased region" description="Acidic residues" evidence="1">
    <location>
        <begin position="181"/>
        <end position="227"/>
    </location>
</feature>
<feature type="compositionally biased region" description="Basic and acidic residues" evidence="1">
    <location>
        <begin position="154"/>
        <end position="163"/>
    </location>
</feature>
<feature type="region of interest" description="Disordered" evidence="1">
    <location>
        <begin position="347"/>
        <end position="493"/>
    </location>
</feature>
<feature type="compositionally biased region" description="Acidic residues" evidence="1">
    <location>
        <begin position="142"/>
        <end position="153"/>
    </location>
</feature>
<evidence type="ECO:0000313" key="5">
    <source>
        <dbReference type="RefSeq" id="XP_030550374.1"/>
    </source>
</evidence>
<feature type="region of interest" description="Disordered" evidence="1">
    <location>
        <begin position="45"/>
        <end position="323"/>
    </location>
</feature>
<feature type="transmembrane region" description="Helical" evidence="2">
    <location>
        <begin position="20"/>
        <end position="37"/>
    </location>
</feature>
<protein>
    <submittedName>
        <fullName evidence="4 5 6">Cilia- and flagella-associated protein 251</fullName>
    </submittedName>
</protein>
<keyword evidence="2" id="KW-1133">Transmembrane helix</keyword>
<feature type="compositionally biased region" description="Basic and acidic residues" evidence="1">
    <location>
        <begin position="45"/>
        <end position="83"/>
    </location>
</feature>
<evidence type="ECO:0000313" key="4">
    <source>
        <dbReference type="RefSeq" id="XP_030550372.1"/>
    </source>
</evidence>
<keyword evidence="2" id="KW-0812">Transmembrane</keyword>
<evidence type="ECO:0000313" key="6">
    <source>
        <dbReference type="RefSeq" id="XP_048134820.1"/>
    </source>
</evidence>
<dbReference type="RefSeq" id="XP_030550374.1">
    <property type="nucleotide sequence ID" value="XM_030694514.1"/>
</dbReference>
<organism evidence="3 6">
    <name type="scientific">Rhodamnia argentea</name>
    <dbReference type="NCBI Taxonomy" id="178133"/>
    <lineage>
        <taxon>Eukaryota</taxon>
        <taxon>Viridiplantae</taxon>
        <taxon>Streptophyta</taxon>
        <taxon>Embryophyta</taxon>
        <taxon>Tracheophyta</taxon>
        <taxon>Spermatophyta</taxon>
        <taxon>Magnoliopsida</taxon>
        <taxon>eudicotyledons</taxon>
        <taxon>Gunneridae</taxon>
        <taxon>Pentapetalae</taxon>
        <taxon>rosids</taxon>
        <taxon>malvids</taxon>
        <taxon>Myrtales</taxon>
        <taxon>Myrtaceae</taxon>
        <taxon>Myrtoideae</taxon>
        <taxon>Myrteae</taxon>
        <taxon>Australasian group</taxon>
        <taxon>Rhodamnia</taxon>
    </lineage>
</organism>
<dbReference type="KEGG" id="rarg:115755192"/>
<gene>
    <name evidence="4 5 6" type="primary">LOC115755192</name>
</gene>
<dbReference type="Proteomes" id="UP000827889">
    <property type="component" value="Chromosome 5"/>
</dbReference>
<feature type="compositionally biased region" description="Acidic residues" evidence="1">
    <location>
        <begin position="84"/>
        <end position="94"/>
    </location>
</feature>
<accession>A0A8B8QTM7</accession>
<dbReference type="RefSeq" id="XP_048134820.1">
    <property type="nucleotide sequence ID" value="XM_048278863.1"/>
</dbReference>
<dbReference type="AlphaFoldDB" id="A0A8B8QTM7"/>